<evidence type="ECO:0000256" key="4">
    <source>
        <dbReference type="ARBA" id="ARBA00022630"/>
    </source>
</evidence>
<keyword evidence="5" id="KW-0274">FAD</keyword>
<comment type="similarity">
    <text evidence="3">Belongs to the methylenetetrahydrofolate reductase family.</text>
</comment>
<dbReference type="InterPro" id="IPR029041">
    <property type="entry name" value="FAD-linked_oxidoreductase-like"/>
</dbReference>
<evidence type="ECO:0000313" key="9">
    <source>
        <dbReference type="Proteomes" id="UP001516400"/>
    </source>
</evidence>
<evidence type="ECO:0008006" key="10">
    <source>
        <dbReference type="Google" id="ProtNLM"/>
    </source>
</evidence>
<reference evidence="8 9" key="1">
    <citation type="journal article" date="2021" name="BMC Biol.">
        <title>Horizontally acquired antibacterial genes associated with adaptive radiation of ladybird beetles.</title>
        <authorList>
            <person name="Li H.S."/>
            <person name="Tang X.F."/>
            <person name="Huang Y.H."/>
            <person name="Xu Z.Y."/>
            <person name="Chen M.L."/>
            <person name="Du X.Y."/>
            <person name="Qiu B.Y."/>
            <person name="Chen P.T."/>
            <person name="Zhang W."/>
            <person name="Slipinski A."/>
            <person name="Escalona H.E."/>
            <person name="Waterhouse R.M."/>
            <person name="Zwick A."/>
            <person name="Pang H."/>
        </authorList>
    </citation>
    <scope>NUCLEOTIDE SEQUENCE [LARGE SCALE GENOMIC DNA]</scope>
    <source>
        <strain evidence="8">SYSU2018</strain>
    </source>
</reference>
<dbReference type="PANTHER" id="PTHR45754">
    <property type="entry name" value="METHYLENETETRAHYDROFOLATE REDUCTASE"/>
    <property type="match status" value="1"/>
</dbReference>
<dbReference type="AlphaFoldDB" id="A0ABD2NQN7"/>
<dbReference type="EMBL" id="JABFTP020000144">
    <property type="protein sequence ID" value="KAL3280809.1"/>
    <property type="molecule type" value="Genomic_DNA"/>
</dbReference>
<evidence type="ECO:0000256" key="6">
    <source>
        <dbReference type="ARBA" id="ARBA00023002"/>
    </source>
</evidence>
<dbReference type="Proteomes" id="UP001516400">
    <property type="component" value="Unassembled WGS sequence"/>
</dbReference>
<proteinExistence type="inferred from homology"/>
<keyword evidence="6" id="KW-0560">Oxidoreductase</keyword>
<evidence type="ECO:0000256" key="2">
    <source>
        <dbReference type="ARBA" id="ARBA00004777"/>
    </source>
</evidence>
<dbReference type="GO" id="GO:0004489">
    <property type="term" value="F:methylenetetrahydrofolate reductase [NAD(P)H] activity"/>
    <property type="evidence" value="ECO:0007669"/>
    <property type="project" value="UniProtKB-ARBA"/>
</dbReference>
<sequence length="205" mass="23807">MIRVPPPNEKLTEIIRKIGVKKLISIEINPYLPVDYQLIAKIAPNFCSVIWIARPNDSKNPRMLNPLIVSKELIRRGYTVLVHIPGIFYSRHEMKNILTILKEYGIRNIFAMRGGGPWLKIKNADFSLAQIFIEFIRDEFRGYFDIIIAGFPNVHPASNSMEQEMFFLRNKIVSGANIILTQACMTPERYLNYKKYALCMLLIFR</sequence>
<dbReference type="InterPro" id="IPR003171">
    <property type="entry name" value="Mehydrof_redctse-like"/>
</dbReference>
<evidence type="ECO:0000256" key="7">
    <source>
        <dbReference type="RuleBase" id="RU004254"/>
    </source>
</evidence>
<dbReference type="SUPFAM" id="SSF51730">
    <property type="entry name" value="FAD-linked oxidoreductase"/>
    <property type="match status" value="1"/>
</dbReference>
<keyword evidence="9" id="KW-1185">Reference proteome</keyword>
<evidence type="ECO:0000256" key="3">
    <source>
        <dbReference type="ARBA" id="ARBA00006743"/>
    </source>
</evidence>
<name>A0ABD2NQN7_9CUCU</name>
<comment type="pathway">
    <text evidence="2 7">One-carbon metabolism; tetrahydrofolate interconversion.</text>
</comment>
<gene>
    <name evidence="8" type="ORF">HHI36_004040</name>
</gene>
<dbReference type="Gene3D" id="3.20.20.220">
    <property type="match status" value="1"/>
</dbReference>
<keyword evidence="4" id="KW-0285">Flavoprotein</keyword>
<dbReference type="Pfam" id="PF02219">
    <property type="entry name" value="MTHFR"/>
    <property type="match status" value="1"/>
</dbReference>
<evidence type="ECO:0000256" key="5">
    <source>
        <dbReference type="ARBA" id="ARBA00022827"/>
    </source>
</evidence>
<protein>
    <recommendedName>
        <fullName evidence="10">Methylenetetrahydrofolate reductase (NAD(P)H)</fullName>
    </recommendedName>
</protein>
<accession>A0ABD2NQN7</accession>
<evidence type="ECO:0000256" key="1">
    <source>
        <dbReference type="ARBA" id="ARBA00001974"/>
    </source>
</evidence>
<comment type="caution">
    <text evidence="8">The sequence shown here is derived from an EMBL/GenBank/DDBJ whole genome shotgun (WGS) entry which is preliminary data.</text>
</comment>
<dbReference type="PANTHER" id="PTHR45754:SF3">
    <property type="entry name" value="METHYLENETETRAHYDROFOLATE REDUCTASE (NADPH)"/>
    <property type="match status" value="1"/>
</dbReference>
<evidence type="ECO:0000313" key="8">
    <source>
        <dbReference type="EMBL" id="KAL3280809.1"/>
    </source>
</evidence>
<organism evidence="8 9">
    <name type="scientific">Cryptolaemus montrouzieri</name>
    <dbReference type="NCBI Taxonomy" id="559131"/>
    <lineage>
        <taxon>Eukaryota</taxon>
        <taxon>Metazoa</taxon>
        <taxon>Ecdysozoa</taxon>
        <taxon>Arthropoda</taxon>
        <taxon>Hexapoda</taxon>
        <taxon>Insecta</taxon>
        <taxon>Pterygota</taxon>
        <taxon>Neoptera</taxon>
        <taxon>Endopterygota</taxon>
        <taxon>Coleoptera</taxon>
        <taxon>Polyphaga</taxon>
        <taxon>Cucujiformia</taxon>
        <taxon>Coccinelloidea</taxon>
        <taxon>Coccinellidae</taxon>
        <taxon>Scymninae</taxon>
        <taxon>Scymnini</taxon>
        <taxon>Cryptolaemus</taxon>
    </lineage>
</organism>
<comment type="cofactor">
    <cofactor evidence="1">
        <name>FAD</name>
        <dbReference type="ChEBI" id="CHEBI:57692"/>
    </cofactor>
</comment>